<accession>A0ABY2WJF7</accession>
<organism evidence="2 3">
    <name type="scientific">Flagellimonas algicola</name>
    <dbReference type="NCBI Taxonomy" id="2583815"/>
    <lineage>
        <taxon>Bacteria</taxon>
        <taxon>Pseudomonadati</taxon>
        <taxon>Bacteroidota</taxon>
        <taxon>Flavobacteriia</taxon>
        <taxon>Flavobacteriales</taxon>
        <taxon>Flavobacteriaceae</taxon>
        <taxon>Flagellimonas</taxon>
    </lineage>
</organism>
<dbReference type="RefSeq" id="WP_138836187.1">
    <property type="nucleotide sequence ID" value="NZ_VCNI01000002.1"/>
</dbReference>
<evidence type="ECO:0000313" key="2">
    <source>
        <dbReference type="EMBL" id="TMU54725.1"/>
    </source>
</evidence>
<name>A0ABY2WJF7_9FLAO</name>
<dbReference type="Proteomes" id="UP000751614">
    <property type="component" value="Unassembled WGS sequence"/>
</dbReference>
<dbReference type="EMBL" id="VCNI01000002">
    <property type="protein sequence ID" value="TMU54725.1"/>
    <property type="molecule type" value="Genomic_DNA"/>
</dbReference>
<feature type="chain" id="PRO_5045149360" description="6-bladed beta-propeller protein" evidence="1">
    <location>
        <begin position="20"/>
        <end position="498"/>
    </location>
</feature>
<protein>
    <recommendedName>
        <fullName evidence="4">6-bladed beta-propeller protein</fullName>
    </recommendedName>
</protein>
<evidence type="ECO:0008006" key="4">
    <source>
        <dbReference type="Google" id="ProtNLM"/>
    </source>
</evidence>
<evidence type="ECO:0000256" key="1">
    <source>
        <dbReference type="SAM" id="SignalP"/>
    </source>
</evidence>
<sequence>MIKKICFLVFLNLSLLATSQSTYFNITETTGYQDTNKASAVKAIHTTSDGEIAIASVGKKKLMFDVYDDKANRVFNQFTLLEKKESVVDHIAHDNLLKVFTIYKPTKTEREIRCHILDVENKTLEQVELFKAVVEKKQALFSGQNKRQTHFAVSPNGNYFAIATDNVKKTANSYNVRVYDSHNMKLVYTKAFFENPEKFFKSFDMTLSDEGSVFTIGKEYKDGRAERQGENPNYDIVLHKISEENSISSRIGLDSNQHIDDLKIVNKTSHLDLYGFYSETRAGRITGLSKITVDTENIEKADIKLSKLPESVLTDLYSAKRAEVKKDKDLAKYLLDYVIEDYEGNTTLLAEQFYVTQTYVSNGQYGGYMMTILHYDNILVLRLDNNGEVQWGRSIFKVANAPSYNAFLVKDKLHVLFNTGKVKKKADGRVKAKTGMFQNTALYDYIYDPDGEVIQEKIRDNTGINDVYHPFNGSYQDEKFIMLNASNQNKKVMLLKAK</sequence>
<comment type="caution">
    <text evidence="2">The sequence shown here is derived from an EMBL/GenBank/DDBJ whole genome shotgun (WGS) entry which is preliminary data.</text>
</comment>
<feature type="signal peptide" evidence="1">
    <location>
        <begin position="1"/>
        <end position="19"/>
    </location>
</feature>
<evidence type="ECO:0000313" key="3">
    <source>
        <dbReference type="Proteomes" id="UP000751614"/>
    </source>
</evidence>
<keyword evidence="1" id="KW-0732">Signal</keyword>
<dbReference type="SUPFAM" id="SSF82171">
    <property type="entry name" value="DPP6 N-terminal domain-like"/>
    <property type="match status" value="1"/>
</dbReference>
<keyword evidence="3" id="KW-1185">Reference proteome</keyword>
<reference evidence="2 3" key="1">
    <citation type="submission" date="2019-05" db="EMBL/GenBank/DDBJ databases">
        <title>Flagellimonas sp. AsT0115, sp. nov., isolated from a marine red algae, Asparagopsis taxiformis.</title>
        <authorList>
            <person name="Kim J."/>
            <person name="Jeong S.E."/>
            <person name="Jeon C.O."/>
        </authorList>
    </citation>
    <scope>NUCLEOTIDE SEQUENCE [LARGE SCALE GENOMIC DNA]</scope>
    <source>
        <strain evidence="2 3">AsT0115</strain>
    </source>
</reference>
<gene>
    <name evidence="2" type="ORF">FGG15_11020</name>
</gene>
<proteinExistence type="predicted"/>